<gene>
    <name evidence="3" type="ORF">D7X12_19015</name>
</gene>
<comment type="caution">
    <text evidence="3">The sequence shown here is derived from an EMBL/GenBank/DDBJ whole genome shotgun (WGS) entry which is preliminary data.</text>
</comment>
<dbReference type="OrthoDB" id="5526253at2"/>
<evidence type="ECO:0000313" key="3">
    <source>
        <dbReference type="EMBL" id="RKH41121.1"/>
    </source>
</evidence>
<dbReference type="RefSeq" id="WP_120626692.1">
    <property type="nucleotide sequence ID" value="NZ_RAWG01000114.1"/>
</dbReference>
<dbReference type="AlphaFoldDB" id="A0A3A8NFX2"/>
<evidence type="ECO:0000256" key="1">
    <source>
        <dbReference type="SAM" id="MobiDB-lite"/>
    </source>
</evidence>
<feature type="transmembrane region" description="Helical" evidence="2">
    <location>
        <begin position="87"/>
        <end position="108"/>
    </location>
</feature>
<feature type="region of interest" description="Disordered" evidence="1">
    <location>
        <begin position="39"/>
        <end position="74"/>
    </location>
</feature>
<sequence length="321" mass="35350">MLRLLKLILQGRLLEALCMVAIAALIWWLIAWWEERKEEDEDSTPTPRGPTESTNDTLLGAFQPGTAPRSQAELPPPRQGLALLGKWKAALVLLAAGPLLALGVALVVSNDDGGQLHVVAVSTRPLKDVRLSMDGVWVEPTVHIGQHLVFPVPSGHHEVVLKDLAMEQPQRFVLDIREGDSLLLSMHPEMCAVQIDMSSLTYGRPTRSTPTVMGGVDVRTLPVVARYIDPTVPVDIPRDAWLSFQELPNELEPGQMASLLTPLPCSLAQDDRSTWAAVRTLHSGLNDAAQRVGYTEEDPTRQEVQGMDNGQLLDLFQRQRP</sequence>
<keyword evidence="2" id="KW-0472">Membrane</keyword>
<keyword evidence="2" id="KW-0812">Transmembrane</keyword>
<accession>A0A3A8NFX2</accession>
<name>A0A3A8NFX2_9BACT</name>
<dbReference type="Proteomes" id="UP000273405">
    <property type="component" value="Unassembled WGS sequence"/>
</dbReference>
<proteinExistence type="predicted"/>
<evidence type="ECO:0000256" key="2">
    <source>
        <dbReference type="SAM" id="Phobius"/>
    </source>
</evidence>
<evidence type="ECO:0000313" key="4">
    <source>
        <dbReference type="Proteomes" id="UP000273405"/>
    </source>
</evidence>
<dbReference type="EMBL" id="RAWG01000114">
    <property type="protein sequence ID" value="RKH41121.1"/>
    <property type="molecule type" value="Genomic_DNA"/>
</dbReference>
<keyword evidence="2" id="KW-1133">Transmembrane helix</keyword>
<reference evidence="4" key="1">
    <citation type="submission" date="2018-09" db="EMBL/GenBank/DDBJ databases">
        <authorList>
            <person name="Livingstone P.G."/>
            <person name="Whitworth D.E."/>
        </authorList>
    </citation>
    <scope>NUCLEOTIDE SEQUENCE [LARGE SCALE GENOMIC DNA]</scope>
    <source>
        <strain evidence="4">CA040B</strain>
    </source>
</reference>
<feature type="transmembrane region" description="Helical" evidence="2">
    <location>
        <begin position="12"/>
        <end position="33"/>
    </location>
</feature>
<protein>
    <submittedName>
        <fullName evidence="3">Uncharacterized protein</fullName>
    </submittedName>
</protein>
<keyword evidence="4" id="KW-1185">Reference proteome</keyword>
<organism evidence="3 4">
    <name type="scientific">Corallococcus sicarius</name>
    <dbReference type="NCBI Taxonomy" id="2316726"/>
    <lineage>
        <taxon>Bacteria</taxon>
        <taxon>Pseudomonadati</taxon>
        <taxon>Myxococcota</taxon>
        <taxon>Myxococcia</taxon>
        <taxon>Myxococcales</taxon>
        <taxon>Cystobacterineae</taxon>
        <taxon>Myxococcaceae</taxon>
        <taxon>Corallococcus</taxon>
    </lineage>
</organism>